<proteinExistence type="predicted"/>
<evidence type="ECO:0000313" key="1">
    <source>
        <dbReference type="EMBL" id="KAI3780621.1"/>
    </source>
</evidence>
<evidence type="ECO:0000313" key="2">
    <source>
        <dbReference type="Proteomes" id="UP001055811"/>
    </source>
</evidence>
<protein>
    <submittedName>
        <fullName evidence="1">Uncharacterized protein</fullName>
    </submittedName>
</protein>
<accession>A0ACB9GBN4</accession>
<dbReference type="Proteomes" id="UP001055811">
    <property type="component" value="Linkage Group LG02"/>
</dbReference>
<dbReference type="EMBL" id="CM042010">
    <property type="protein sequence ID" value="KAI3780621.1"/>
    <property type="molecule type" value="Genomic_DNA"/>
</dbReference>
<name>A0ACB9GBN4_CICIN</name>
<organism evidence="1 2">
    <name type="scientific">Cichorium intybus</name>
    <name type="common">Chicory</name>
    <dbReference type="NCBI Taxonomy" id="13427"/>
    <lineage>
        <taxon>Eukaryota</taxon>
        <taxon>Viridiplantae</taxon>
        <taxon>Streptophyta</taxon>
        <taxon>Embryophyta</taxon>
        <taxon>Tracheophyta</taxon>
        <taxon>Spermatophyta</taxon>
        <taxon>Magnoliopsida</taxon>
        <taxon>eudicotyledons</taxon>
        <taxon>Gunneridae</taxon>
        <taxon>Pentapetalae</taxon>
        <taxon>asterids</taxon>
        <taxon>campanulids</taxon>
        <taxon>Asterales</taxon>
        <taxon>Asteraceae</taxon>
        <taxon>Cichorioideae</taxon>
        <taxon>Cichorieae</taxon>
        <taxon>Cichoriinae</taxon>
        <taxon>Cichorium</taxon>
    </lineage>
</organism>
<comment type="caution">
    <text evidence="1">The sequence shown here is derived from an EMBL/GenBank/DDBJ whole genome shotgun (WGS) entry which is preliminary data.</text>
</comment>
<keyword evidence="2" id="KW-1185">Reference proteome</keyword>
<sequence>MDQNSKLQCKIRDWTGALHRRWARLSFRPLGGTVDRSECLGTGQNHTDFISKQRTINASCSKPSGERDPAKGKDKVRD</sequence>
<gene>
    <name evidence="1" type="ORF">L2E82_10606</name>
</gene>
<reference evidence="2" key="1">
    <citation type="journal article" date="2022" name="Mol. Ecol. Resour.">
        <title>The genomes of chicory, endive, great burdock and yacon provide insights into Asteraceae palaeo-polyploidization history and plant inulin production.</title>
        <authorList>
            <person name="Fan W."/>
            <person name="Wang S."/>
            <person name="Wang H."/>
            <person name="Wang A."/>
            <person name="Jiang F."/>
            <person name="Liu H."/>
            <person name="Zhao H."/>
            <person name="Xu D."/>
            <person name="Zhang Y."/>
        </authorList>
    </citation>
    <scope>NUCLEOTIDE SEQUENCE [LARGE SCALE GENOMIC DNA]</scope>
    <source>
        <strain evidence="2">cv. Punajuju</strain>
    </source>
</reference>
<reference evidence="1 2" key="2">
    <citation type="journal article" date="2022" name="Mol. Ecol. Resour.">
        <title>The genomes of chicory, endive, great burdock and yacon provide insights into Asteraceae paleo-polyploidization history and plant inulin production.</title>
        <authorList>
            <person name="Fan W."/>
            <person name="Wang S."/>
            <person name="Wang H."/>
            <person name="Wang A."/>
            <person name="Jiang F."/>
            <person name="Liu H."/>
            <person name="Zhao H."/>
            <person name="Xu D."/>
            <person name="Zhang Y."/>
        </authorList>
    </citation>
    <scope>NUCLEOTIDE SEQUENCE [LARGE SCALE GENOMIC DNA]</scope>
    <source>
        <strain evidence="2">cv. Punajuju</strain>
        <tissue evidence="1">Leaves</tissue>
    </source>
</reference>